<feature type="compositionally biased region" description="Basic residues" evidence="1">
    <location>
        <begin position="1"/>
        <end position="13"/>
    </location>
</feature>
<feature type="region of interest" description="Disordered" evidence="1">
    <location>
        <begin position="344"/>
        <end position="410"/>
    </location>
</feature>
<organism evidence="2 3">
    <name type="scientific">Thelephora terrestris</name>
    <dbReference type="NCBI Taxonomy" id="56493"/>
    <lineage>
        <taxon>Eukaryota</taxon>
        <taxon>Fungi</taxon>
        <taxon>Dikarya</taxon>
        <taxon>Basidiomycota</taxon>
        <taxon>Agaricomycotina</taxon>
        <taxon>Agaricomycetes</taxon>
        <taxon>Thelephorales</taxon>
        <taxon>Thelephoraceae</taxon>
        <taxon>Thelephora</taxon>
    </lineage>
</organism>
<feature type="compositionally biased region" description="Low complexity" evidence="1">
    <location>
        <begin position="344"/>
        <end position="356"/>
    </location>
</feature>
<evidence type="ECO:0000313" key="3">
    <source>
        <dbReference type="Proteomes" id="UP000736335"/>
    </source>
</evidence>
<name>A0A9P6L0R0_9AGAM</name>
<dbReference type="Proteomes" id="UP000736335">
    <property type="component" value="Unassembled WGS sequence"/>
</dbReference>
<sequence length="410" mass="45976">MTKRKNSKQHKRRVSTDSDSDPPRYEDTTDRSKMDRPVAERCAKDMVDRWKIYQNFPRTSFRRCKPDRGSKKGNGIQRGRSGSFPTPNLRDIGTRRMKTPTGLSAVQAENILAYGDMDSMSPLQAQEFLHGVRAKHARFPIGDAGRWQQADISMNARIIHQLLQERKMGSMTVAMKSYVEWPTQGTSLRRGQRSGANPCRPIEGPFPNPHRQLKGVPDPYGPSIKAAIAPGADLPTIVDITRFYLKDNPLDPKHVRPEALWHLAVIAGTQSVESRGDYLDSLETHDLIIEALKRAGLSKERGIPSFNEVEVNAIVRLHLEGFFDSELKRERVLPFLQAALQQRDAQSSSARSQVRSRLQHNERGSRVEGDEDESEQDDLDAEGELEGLDAEGDDQEEEMVGAVTPSNSGS</sequence>
<reference evidence="2" key="1">
    <citation type="journal article" date="2020" name="Nat. Commun.">
        <title>Large-scale genome sequencing of mycorrhizal fungi provides insights into the early evolution of symbiotic traits.</title>
        <authorList>
            <person name="Miyauchi S."/>
            <person name="Kiss E."/>
            <person name="Kuo A."/>
            <person name="Drula E."/>
            <person name="Kohler A."/>
            <person name="Sanchez-Garcia M."/>
            <person name="Morin E."/>
            <person name="Andreopoulos B."/>
            <person name="Barry K.W."/>
            <person name="Bonito G."/>
            <person name="Buee M."/>
            <person name="Carver A."/>
            <person name="Chen C."/>
            <person name="Cichocki N."/>
            <person name="Clum A."/>
            <person name="Culley D."/>
            <person name="Crous P.W."/>
            <person name="Fauchery L."/>
            <person name="Girlanda M."/>
            <person name="Hayes R.D."/>
            <person name="Keri Z."/>
            <person name="LaButti K."/>
            <person name="Lipzen A."/>
            <person name="Lombard V."/>
            <person name="Magnuson J."/>
            <person name="Maillard F."/>
            <person name="Murat C."/>
            <person name="Nolan M."/>
            <person name="Ohm R.A."/>
            <person name="Pangilinan J."/>
            <person name="Pereira M.F."/>
            <person name="Perotto S."/>
            <person name="Peter M."/>
            <person name="Pfister S."/>
            <person name="Riley R."/>
            <person name="Sitrit Y."/>
            <person name="Stielow J.B."/>
            <person name="Szollosi G."/>
            <person name="Zifcakova L."/>
            <person name="Stursova M."/>
            <person name="Spatafora J.W."/>
            <person name="Tedersoo L."/>
            <person name="Vaario L.M."/>
            <person name="Yamada A."/>
            <person name="Yan M."/>
            <person name="Wang P."/>
            <person name="Xu J."/>
            <person name="Bruns T."/>
            <person name="Baldrian P."/>
            <person name="Vilgalys R."/>
            <person name="Dunand C."/>
            <person name="Henrissat B."/>
            <person name="Grigoriev I.V."/>
            <person name="Hibbett D."/>
            <person name="Nagy L.G."/>
            <person name="Martin F.M."/>
        </authorList>
    </citation>
    <scope>NUCLEOTIDE SEQUENCE</scope>
    <source>
        <strain evidence="2">UH-Tt-Lm1</strain>
    </source>
</reference>
<keyword evidence="3" id="KW-1185">Reference proteome</keyword>
<proteinExistence type="predicted"/>
<feature type="region of interest" description="Disordered" evidence="1">
    <location>
        <begin position="1"/>
        <end position="38"/>
    </location>
</feature>
<reference evidence="2" key="2">
    <citation type="submission" date="2020-11" db="EMBL/GenBank/DDBJ databases">
        <authorList>
            <consortium name="DOE Joint Genome Institute"/>
            <person name="Kuo A."/>
            <person name="Miyauchi S."/>
            <person name="Kiss E."/>
            <person name="Drula E."/>
            <person name="Kohler A."/>
            <person name="Sanchez-Garcia M."/>
            <person name="Andreopoulos B."/>
            <person name="Barry K.W."/>
            <person name="Bonito G."/>
            <person name="Buee M."/>
            <person name="Carver A."/>
            <person name="Chen C."/>
            <person name="Cichocki N."/>
            <person name="Clum A."/>
            <person name="Culley D."/>
            <person name="Crous P.W."/>
            <person name="Fauchery L."/>
            <person name="Girlanda M."/>
            <person name="Hayes R."/>
            <person name="Keri Z."/>
            <person name="Labutti K."/>
            <person name="Lipzen A."/>
            <person name="Lombard V."/>
            <person name="Magnuson J."/>
            <person name="Maillard F."/>
            <person name="Morin E."/>
            <person name="Murat C."/>
            <person name="Nolan M."/>
            <person name="Ohm R."/>
            <person name="Pangilinan J."/>
            <person name="Pereira M."/>
            <person name="Perotto S."/>
            <person name="Peter M."/>
            <person name="Riley R."/>
            <person name="Sitrit Y."/>
            <person name="Stielow B."/>
            <person name="Szollosi G."/>
            <person name="Zifcakova L."/>
            <person name="Stursova M."/>
            <person name="Spatafora J.W."/>
            <person name="Tedersoo L."/>
            <person name="Vaario L.-M."/>
            <person name="Yamada A."/>
            <person name="Yan M."/>
            <person name="Wang P."/>
            <person name="Xu J."/>
            <person name="Bruns T."/>
            <person name="Baldrian P."/>
            <person name="Vilgalys R."/>
            <person name="Henrissat B."/>
            <person name="Grigoriev I.V."/>
            <person name="Hibbett D."/>
            <person name="Nagy L.G."/>
            <person name="Martin F.M."/>
        </authorList>
    </citation>
    <scope>NUCLEOTIDE SEQUENCE</scope>
    <source>
        <strain evidence="2">UH-Tt-Lm1</strain>
    </source>
</reference>
<dbReference type="OrthoDB" id="3308612at2759"/>
<accession>A0A9P6L0R0</accession>
<comment type="caution">
    <text evidence="2">The sequence shown here is derived from an EMBL/GenBank/DDBJ whole genome shotgun (WGS) entry which is preliminary data.</text>
</comment>
<feature type="compositionally biased region" description="Basic and acidic residues" evidence="1">
    <location>
        <begin position="359"/>
        <end position="368"/>
    </location>
</feature>
<evidence type="ECO:0000256" key="1">
    <source>
        <dbReference type="SAM" id="MobiDB-lite"/>
    </source>
</evidence>
<protein>
    <submittedName>
        <fullName evidence="2">Uncharacterized protein</fullName>
    </submittedName>
</protein>
<feature type="compositionally biased region" description="Basic and acidic residues" evidence="1">
    <location>
        <begin position="21"/>
        <end position="38"/>
    </location>
</feature>
<dbReference type="AlphaFoldDB" id="A0A9P6L0R0"/>
<evidence type="ECO:0000313" key="2">
    <source>
        <dbReference type="EMBL" id="KAF9777658.1"/>
    </source>
</evidence>
<gene>
    <name evidence="2" type="ORF">BJ322DRAFT_1025669</name>
</gene>
<dbReference type="EMBL" id="WIUZ02000030">
    <property type="protein sequence ID" value="KAF9777658.1"/>
    <property type="molecule type" value="Genomic_DNA"/>
</dbReference>
<feature type="region of interest" description="Disordered" evidence="1">
    <location>
        <begin position="60"/>
        <end position="95"/>
    </location>
</feature>
<feature type="compositionally biased region" description="Acidic residues" evidence="1">
    <location>
        <begin position="369"/>
        <end position="399"/>
    </location>
</feature>